<reference evidence="1" key="1">
    <citation type="journal article" date="2021" name="Proc. Natl. Acad. Sci. U.S.A.">
        <title>A Catalog of Tens of Thousands of Viruses from Human Metagenomes Reveals Hidden Associations with Chronic Diseases.</title>
        <authorList>
            <person name="Tisza M.J."/>
            <person name="Buck C.B."/>
        </authorList>
    </citation>
    <scope>NUCLEOTIDE SEQUENCE</scope>
    <source>
        <strain evidence="1">CtRbn2</strain>
    </source>
</reference>
<sequence length="67" mass="7679">MNTKKLKAAIIEQGYSIGQFAEIIDMDRSKFYRRLSRDGDTFTIAEVLSIKDKLNLTPKDVVDIFLP</sequence>
<evidence type="ECO:0000313" key="1">
    <source>
        <dbReference type="EMBL" id="DAE11039.1"/>
    </source>
</evidence>
<protein>
    <submittedName>
        <fullName evidence="1">Regulatory protein</fullName>
    </submittedName>
</protein>
<accession>A0A8S5PVF3</accession>
<dbReference type="GO" id="GO:0003677">
    <property type="term" value="F:DNA binding"/>
    <property type="evidence" value="ECO:0007669"/>
    <property type="project" value="InterPro"/>
</dbReference>
<dbReference type="EMBL" id="BK015524">
    <property type="protein sequence ID" value="DAE11039.1"/>
    <property type="molecule type" value="Genomic_DNA"/>
</dbReference>
<dbReference type="SUPFAM" id="SSF47413">
    <property type="entry name" value="lambda repressor-like DNA-binding domains"/>
    <property type="match status" value="1"/>
</dbReference>
<proteinExistence type="predicted"/>
<dbReference type="InterPro" id="IPR010982">
    <property type="entry name" value="Lambda_DNA-bd_dom_sf"/>
</dbReference>
<organism evidence="1">
    <name type="scientific">Myoviridae sp. ctRbn2</name>
    <dbReference type="NCBI Taxonomy" id="2825104"/>
    <lineage>
        <taxon>Viruses</taxon>
        <taxon>Duplodnaviria</taxon>
        <taxon>Heunggongvirae</taxon>
        <taxon>Uroviricota</taxon>
        <taxon>Caudoviricetes</taxon>
    </lineage>
</organism>
<name>A0A8S5PVF3_9CAUD</name>